<name>A0AAE1A8Q0_9GAST</name>
<evidence type="ECO:0000313" key="3">
    <source>
        <dbReference type="EMBL" id="KAK3782676.1"/>
    </source>
</evidence>
<feature type="transmembrane region" description="Helical" evidence="1">
    <location>
        <begin position="130"/>
        <end position="153"/>
    </location>
</feature>
<keyword evidence="1" id="KW-0812">Transmembrane</keyword>
<evidence type="ECO:0000256" key="1">
    <source>
        <dbReference type="SAM" id="Phobius"/>
    </source>
</evidence>
<accession>A0AAE1A8Q0</accession>
<feature type="transmembrane region" description="Helical" evidence="1">
    <location>
        <begin position="51"/>
        <end position="71"/>
    </location>
</feature>
<comment type="caution">
    <text evidence="3">The sequence shown here is derived from an EMBL/GenBank/DDBJ whole genome shotgun (WGS) entry which is preliminary data.</text>
</comment>
<keyword evidence="1" id="KW-0472">Membrane</keyword>
<keyword evidence="1" id="KW-1133">Transmembrane helix</keyword>
<sequence length="269" mass="28862">MKCSVDLRKILKGAFHYEFLVFTSYITNFQNERKHFSSFSSNSRDVTMLKVLVLIFLATTVLGYPTFLGLIPNGFSVPNPCGPGTWNGVGHLAQGGAGPLNPFGMVSASQWEALDVLDQVLNVDDMEIKISFLSLVIMSDVTMLKVLVLVFLMTTVLGYSTFMSLIPNGFSVPNPCDDGIWYGVGHLAQGGTGPLNPFGLAFRNNGFQWNTTLCLADSDLDGISNGEELGDVGCEWTENNNAPLSAAVGHPGICEPVGSAKCAGSSFKC</sequence>
<organism evidence="3 4">
    <name type="scientific">Elysia crispata</name>
    <name type="common">lettuce slug</name>
    <dbReference type="NCBI Taxonomy" id="231223"/>
    <lineage>
        <taxon>Eukaryota</taxon>
        <taxon>Metazoa</taxon>
        <taxon>Spiralia</taxon>
        <taxon>Lophotrochozoa</taxon>
        <taxon>Mollusca</taxon>
        <taxon>Gastropoda</taxon>
        <taxon>Heterobranchia</taxon>
        <taxon>Euthyneura</taxon>
        <taxon>Panpulmonata</taxon>
        <taxon>Sacoglossa</taxon>
        <taxon>Placobranchoidea</taxon>
        <taxon>Plakobranchidae</taxon>
        <taxon>Elysia</taxon>
    </lineage>
</organism>
<evidence type="ECO:0000313" key="4">
    <source>
        <dbReference type="Proteomes" id="UP001283361"/>
    </source>
</evidence>
<dbReference type="PANTHER" id="PTHR34737:SF2">
    <property type="entry name" value="EF-HAND DOMAIN-CONTAINING PROTEIN"/>
    <property type="match status" value="1"/>
</dbReference>
<gene>
    <name evidence="3" type="ORF">RRG08_037679</name>
</gene>
<feature type="domain" description="Temptin Cys/Cys disulfide" evidence="2">
    <location>
        <begin position="62"/>
        <end position="106"/>
    </location>
</feature>
<protein>
    <recommendedName>
        <fullName evidence="2">Temptin Cys/Cys disulfide domain-containing protein</fullName>
    </recommendedName>
</protein>
<proteinExistence type="predicted"/>
<dbReference type="PANTHER" id="PTHR34737">
    <property type="entry name" value="EF-HAND DOMAIN-CONTAINING PROTEIN"/>
    <property type="match status" value="1"/>
</dbReference>
<dbReference type="Pfam" id="PF24784">
    <property type="entry name" value="Temptin_C"/>
    <property type="match status" value="2"/>
</dbReference>
<feature type="domain" description="Temptin Cys/Cys disulfide" evidence="2">
    <location>
        <begin position="157"/>
        <end position="253"/>
    </location>
</feature>
<dbReference type="Proteomes" id="UP001283361">
    <property type="component" value="Unassembled WGS sequence"/>
</dbReference>
<evidence type="ECO:0000259" key="2">
    <source>
        <dbReference type="Pfam" id="PF24784"/>
    </source>
</evidence>
<dbReference type="InterPro" id="IPR057626">
    <property type="entry name" value="S-S_Temptin"/>
</dbReference>
<reference evidence="3" key="1">
    <citation type="journal article" date="2023" name="G3 (Bethesda)">
        <title>A reference genome for the long-term kleptoplast-retaining sea slug Elysia crispata morphotype clarki.</title>
        <authorList>
            <person name="Eastman K.E."/>
            <person name="Pendleton A.L."/>
            <person name="Shaikh M.A."/>
            <person name="Suttiyut T."/>
            <person name="Ogas R."/>
            <person name="Tomko P."/>
            <person name="Gavelis G."/>
            <person name="Widhalm J.R."/>
            <person name="Wisecaver J.H."/>
        </authorList>
    </citation>
    <scope>NUCLEOTIDE SEQUENCE</scope>
    <source>
        <strain evidence="3">ECLA1</strain>
    </source>
</reference>
<dbReference type="InterPro" id="IPR055313">
    <property type="entry name" value="Temptin-like"/>
</dbReference>
<dbReference type="AlphaFoldDB" id="A0AAE1A8Q0"/>
<keyword evidence="4" id="KW-1185">Reference proteome</keyword>
<dbReference type="EMBL" id="JAWDGP010002489">
    <property type="protein sequence ID" value="KAK3782676.1"/>
    <property type="molecule type" value="Genomic_DNA"/>
</dbReference>